<evidence type="ECO:0000256" key="2">
    <source>
        <dbReference type="ARBA" id="ARBA00023239"/>
    </source>
</evidence>
<dbReference type="PANTHER" id="PTHR32022">
    <property type="entry name" value="D-GLUTAMATE CYCLASE, MITOCHONDRIAL"/>
    <property type="match status" value="1"/>
</dbReference>
<protein>
    <submittedName>
        <fullName evidence="3">Uncharacterized protein</fullName>
    </submittedName>
</protein>
<reference evidence="3 4" key="1">
    <citation type="submission" date="2022-05" db="EMBL/GenBank/DDBJ databases">
        <authorList>
            <consortium name="Genoscope - CEA"/>
            <person name="William W."/>
        </authorList>
    </citation>
    <scope>NUCLEOTIDE SEQUENCE [LARGE SCALE GENOMIC DNA]</scope>
</reference>
<keyword evidence="4" id="KW-1185">Reference proteome</keyword>
<proteinExistence type="inferred from homology"/>
<dbReference type="InterPro" id="IPR038021">
    <property type="entry name" value="Putative_hydro-lyase"/>
</dbReference>
<dbReference type="Gene3D" id="3.30.2040.10">
    <property type="entry name" value="PSTPO5379-like domain"/>
    <property type="match status" value="2"/>
</dbReference>
<keyword evidence="2" id="KW-0456">Lyase</keyword>
<comment type="similarity">
    <text evidence="1">Belongs to the D-glutamate cyclase family.</text>
</comment>
<comment type="caution">
    <text evidence="3">The sequence shown here is derived from an EMBL/GenBank/DDBJ whole genome shotgun (WGS) entry which is preliminary data.</text>
</comment>
<dbReference type="Proteomes" id="UP001159427">
    <property type="component" value="Unassembled WGS sequence"/>
</dbReference>
<sequence>MSSQQSDLVSLWKPSIARHEFRTNPALKGVTTAGFSMGYLQTTVVILPSALANDFEQFCEFNSVACPLLYRSERGEVSAGPLAPSSDIRTDIPKYCVNEFGVITETPGDLTSHTWNDLVSFYVGCSFGFEGKLVRAGIPLKNITEKHGDGASMFETNLHCISVGPFASPLIVSMRAIPKDLVEKTLIITAAFEGLHGAPIHIGDPAVIGIDDLYNTEFGEPSDIGDLIPMFWACGRSGSIALRAAKLPLCFCHFPGSVFICDTTVDEYFKIHKPGHGDEQPRLVTLTDKPYLASVCSLSVATKVEKLAEISATHNSVDGKVDAQSTTDFLKISLRLSHAPIVVIGFLNEKESFSSETSTSECIQAMIALIKALEVLNKKITIVTEQNAKLFREIIVDNVAQGHLISKDGVRVVECAHDEKMNALLDKLYQGKISPRLDTMIGLEVETSLQPETKGDIKSGLVDTLFEEAEKHNGIVSIKIIADKTKTTADEAESVDSHTLITSSLKVAGCGLAAALCVLNKCPIHSRYMRRGIGKRPIFQAHQFILNTLETLCHCWILHVASIGTPCCMLLSADTEEFDNVSLWKPSKARYEFRTNPEWQGKTSSGFCMGYLQANLAILPSSLAKDFERFCELNNAPCPLLYRSKTGELSAGFLAPDSDVRTDLPKYQVNEYGVITEEPGDLTAHSWDDFVSFYVGCSFGFEGKLVQAGIPLKNITEKHGDGVSVFQTNLQCISVGPFASPLMVSMRAVPTELVEKTLTITATFEELHGAPIHIGDPAVIGIDDLYNTEFGEPSSIGDLIPMFWACGRSASIALRAAKLPLSFCHFPGSVFVCDTTVDEYFKIHRPEHGDEQPKLVTLTDQPYLASVCSVRVATKVEKLAEISAASNSVDGKVDAQSTTDFLKISLRLSHAPIVVIGFLNEKESLSLETSTSECIQAMIALIKALEVLNKKITIVTEQNAKLFREIIVDNVAQGHLISKDGVRVVECAHDEKMNALLDKLYQGKISPRLDTMIGLEAETSLQPETKSDIKSGLVDTLFEEAERRNGIVSIKIIADKTKTTADEAESMDSHTLITSSLKVAGCGLAAALCVLNMCPIHSRYMRRGIGKRPIFQAHQFILNTLEVSVVL</sequence>
<gene>
    <name evidence="3" type="ORF">PEVE_00018306</name>
</gene>
<organism evidence="3 4">
    <name type="scientific">Porites evermanni</name>
    <dbReference type="NCBI Taxonomy" id="104178"/>
    <lineage>
        <taxon>Eukaryota</taxon>
        <taxon>Metazoa</taxon>
        <taxon>Cnidaria</taxon>
        <taxon>Anthozoa</taxon>
        <taxon>Hexacorallia</taxon>
        <taxon>Scleractinia</taxon>
        <taxon>Fungiina</taxon>
        <taxon>Poritidae</taxon>
        <taxon>Porites</taxon>
    </lineage>
</organism>
<evidence type="ECO:0000313" key="4">
    <source>
        <dbReference type="Proteomes" id="UP001159427"/>
    </source>
</evidence>
<dbReference type="PANTHER" id="PTHR32022:SF10">
    <property type="entry name" value="D-GLUTAMATE CYCLASE, MITOCHONDRIAL"/>
    <property type="match status" value="1"/>
</dbReference>
<dbReference type="Gene3D" id="3.40.1640.10">
    <property type="entry name" value="PSTPO5379-like"/>
    <property type="match status" value="2"/>
</dbReference>
<evidence type="ECO:0000313" key="3">
    <source>
        <dbReference type="EMBL" id="CAH3188269.1"/>
    </source>
</evidence>
<accession>A0ABN8SEM6</accession>
<dbReference type="SUPFAM" id="SSF160920">
    <property type="entry name" value="PSTPO5379-like"/>
    <property type="match status" value="2"/>
</dbReference>
<evidence type="ECO:0000256" key="1">
    <source>
        <dbReference type="ARBA" id="ARBA00007896"/>
    </source>
</evidence>
<dbReference type="EMBL" id="CALNXI010002494">
    <property type="protein sequence ID" value="CAH3188269.1"/>
    <property type="molecule type" value="Genomic_DNA"/>
</dbReference>
<name>A0ABN8SEM6_9CNID</name>
<dbReference type="InterPro" id="IPR009906">
    <property type="entry name" value="D-Glu_cyclase"/>
</dbReference>
<dbReference type="Pfam" id="PF07286">
    <property type="entry name" value="D-Glu_cyclase"/>
    <property type="match status" value="2"/>
</dbReference>